<organism evidence="2 3">
    <name type="scientific">Phytohabitans suffuscus</name>
    <dbReference type="NCBI Taxonomy" id="624315"/>
    <lineage>
        <taxon>Bacteria</taxon>
        <taxon>Bacillati</taxon>
        <taxon>Actinomycetota</taxon>
        <taxon>Actinomycetes</taxon>
        <taxon>Micromonosporales</taxon>
        <taxon>Micromonosporaceae</taxon>
    </lineage>
</organism>
<dbReference type="EMBL" id="AP022871">
    <property type="protein sequence ID" value="BCB86701.1"/>
    <property type="molecule type" value="Genomic_DNA"/>
</dbReference>
<reference evidence="2 3" key="2">
    <citation type="submission" date="2020-03" db="EMBL/GenBank/DDBJ databases">
        <authorList>
            <person name="Ichikawa N."/>
            <person name="Kimura A."/>
            <person name="Kitahashi Y."/>
            <person name="Uohara A."/>
        </authorList>
    </citation>
    <scope>NUCLEOTIDE SEQUENCE [LARGE SCALE GENOMIC DNA]</scope>
    <source>
        <strain evidence="2 3">NBRC 105367</strain>
    </source>
</reference>
<gene>
    <name evidence="2" type="ORF">Psuf_040140</name>
</gene>
<accession>A0A6F8YL82</accession>
<protein>
    <submittedName>
        <fullName evidence="2">Uncharacterized protein</fullName>
    </submittedName>
</protein>
<dbReference type="KEGG" id="psuu:Psuf_040140"/>
<name>A0A6F8YL82_9ACTN</name>
<proteinExistence type="predicted"/>
<dbReference type="Proteomes" id="UP000503011">
    <property type="component" value="Chromosome"/>
</dbReference>
<evidence type="ECO:0000313" key="3">
    <source>
        <dbReference type="Proteomes" id="UP000503011"/>
    </source>
</evidence>
<sequence>MVDVPDLLMRAYERERLGDAAISRDAGEYAGETTGSDREPQVKAG</sequence>
<keyword evidence="3" id="KW-1185">Reference proteome</keyword>
<dbReference type="AlphaFoldDB" id="A0A6F8YL82"/>
<feature type="compositionally biased region" description="Basic and acidic residues" evidence="1">
    <location>
        <begin position="35"/>
        <end position="45"/>
    </location>
</feature>
<evidence type="ECO:0000313" key="2">
    <source>
        <dbReference type="EMBL" id="BCB86701.1"/>
    </source>
</evidence>
<evidence type="ECO:0000256" key="1">
    <source>
        <dbReference type="SAM" id="MobiDB-lite"/>
    </source>
</evidence>
<reference evidence="2 3" key="1">
    <citation type="submission" date="2020-03" db="EMBL/GenBank/DDBJ databases">
        <title>Whole genome shotgun sequence of Phytohabitans suffuscus NBRC 105367.</title>
        <authorList>
            <person name="Komaki H."/>
            <person name="Tamura T."/>
        </authorList>
    </citation>
    <scope>NUCLEOTIDE SEQUENCE [LARGE SCALE GENOMIC DNA]</scope>
    <source>
        <strain evidence="2 3">NBRC 105367</strain>
    </source>
</reference>
<feature type="region of interest" description="Disordered" evidence="1">
    <location>
        <begin position="20"/>
        <end position="45"/>
    </location>
</feature>